<gene>
    <name evidence="1" type="ORF">ACFY8C_31545</name>
</gene>
<name>A0ABW6XZ85_9ACTN</name>
<dbReference type="Proteomes" id="UP001602370">
    <property type="component" value="Unassembled WGS sequence"/>
</dbReference>
<proteinExistence type="predicted"/>
<reference evidence="1 2" key="1">
    <citation type="submission" date="2024-10" db="EMBL/GenBank/DDBJ databases">
        <title>The Natural Products Discovery Center: Release of the First 8490 Sequenced Strains for Exploring Actinobacteria Biosynthetic Diversity.</title>
        <authorList>
            <person name="Kalkreuter E."/>
            <person name="Kautsar S.A."/>
            <person name="Yang D."/>
            <person name="Bader C.D."/>
            <person name="Teijaro C.N."/>
            <person name="Fluegel L."/>
            <person name="Davis C.M."/>
            <person name="Simpson J.R."/>
            <person name="Lauterbach L."/>
            <person name="Steele A.D."/>
            <person name="Gui C."/>
            <person name="Meng S."/>
            <person name="Li G."/>
            <person name="Viehrig K."/>
            <person name="Ye F."/>
            <person name="Su P."/>
            <person name="Kiefer A.F."/>
            <person name="Nichols A."/>
            <person name="Cepeda A.J."/>
            <person name="Yan W."/>
            <person name="Fan B."/>
            <person name="Jiang Y."/>
            <person name="Adhikari A."/>
            <person name="Zheng C.-J."/>
            <person name="Schuster L."/>
            <person name="Cowan T.M."/>
            <person name="Smanski M.J."/>
            <person name="Chevrette M.G."/>
            <person name="De Carvalho L.P.S."/>
            <person name="Shen B."/>
        </authorList>
    </citation>
    <scope>NUCLEOTIDE SEQUENCE [LARGE SCALE GENOMIC DNA]</scope>
    <source>
        <strain evidence="1 2">NPDC012605</strain>
    </source>
</reference>
<sequence length="341" mass="37499">MGYTPDGYGQISVGIYNCLQPDRQVGYTAPEEIYLKRCPKVEFFRAGPAFRASWDYSVTTSEIEAEFPRSEAYEKFGIDESQVAQVHKDWTEWAIGTDERYKQSASWAAPYGPVALMSIAKADLLLFAGRRVAVAPFICGSTPFEGVQNKSYVDEASITVTDSTTEGWEFGLSAEAGMEKKDGPGVKATASFRWSKTTTHTTEVRKSHTESTTIPGKEGQWTKLDMRACAGVYSGWLRYPLPGGDKFGIYPMRVPVQAPGFPNPVAEHQLHAPASTYSDTETTLLRDYHQAEEDYAKALQNTINAGPSASDEGIFAGANLQLMEADAERRRLEAAIEALGI</sequence>
<organism evidence="1 2">
    <name type="scientific">Streptomyces flavochromogenes</name>
    <dbReference type="NCBI Taxonomy" id="68199"/>
    <lineage>
        <taxon>Bacteria</taxon>
        <taxon>Bacillati</taxon>
        <taxon>Actinomycetota</taxon>
        <taxon>Actinomycetes</taxon>
        <taxon>Kitasatosporales</taxon>
        <taxon>Streptomycetaceae</taxon>
        <taxon>Streptomyces</taxon>
    </lineage>
</organism>
<dbReference type="EMBL" id="JBIBDZ010000011">
    <property type="protein sequence ID" value="MFF5922816.1"/>
    <property type="molecule type" value="Genomic_DNA"/>
</dbReference>
<comment type="caution">
    <text evidence="1">The sequence shown here is derived from an EMBL/GenBank/DDBJ whole genome shotgun (WGS) entry which is preliminary data.</text>
</comment>
<evidence type="ECO:0000313" key="1">
    <source>
        <dbReference type="EMBL" id="MFF5922816.1"/>
    </source>
</evidence>
<evidence type="ECO:0000313" key="2">
    <source>
        <dbReference type="Proteomes" id="UP001602370"/>
    </source>
</evidence>
<protein>
    <submittedName>
        <fullName evidence="1">Uncharacterized protein</fullName>
    </submittedName>
</protein>
<accession>A0ABW6XZ85</accession>
<dbReference type="RefSeq" id="WP_388310218.1">
    <property type="nucleotide sequence ID" value="NZ_JBIBDZ010000011.1"/>
</dbReference>
<keyword evidence="2" id="KW-1185">Reference proteome</keyword>